<proteinExistence type="predicted"/>
<organism evidence="2 3">
    <name type="scientific">Streptomyces qinzhouensis</name>
    <dbReference type="NCBI Taxonomy" id="2599401"/>
    <lineage>
        <taxon>Bacteria</taxon>
        <taxon>Bacillati</taxon>
        <taxon>Actinomycetota</taxon>
        <taxon>Actinomycetes</taxon>
        <taxon>Kitasatosporales</taxon>
        <taxon>Streptomycetaceae</taxon>
        <taxon>Streptomyces</taxon>
    </lineage>
</organism>
<evidence type="ECO:0000256" key="1">
    <source>
        <dbReference type="SAM" id="MobiDB-lite"/>
    </source>
</evidence>
<feature type="region of interest" description="Disordered" evidence="1">
    <location>
        <begin position="515"/>
        <end position="545"/>
    </location>
</feature>
<dbReference type="OrthoDB" id="292843at2"/>
<feature type="region of interest" description="Disordered" evidence="1">
    <location>
        <begin position="790"/>
        <end position="814"/>
    </location>
</feature>
<dbReference type="RefSeq" id="WP_146483002.1">
    <property type="nucleotide sequence ID" value="NZ_CP042266.1"/>
</dbReference>
<accession>A0A5B8JDV5</accession>
<gene>
    <name evidence="2" type="ORF">FQU76_27845</name>
</gene>
<dbReference type="EMBL" id="CP042266">
    <property type="protein sequence ID" value="QDY79717.1"/>
    <property type="molecule type" value="Genomic_DNA"/>
</dbReference>
<dbReference type="Gene3D" id="1.25.10.10">
    <property type="entry name" value="Leucine-rich Repeat Variant"/>
    <property type="match status" value="1"/>
</dbReference>
<dbReference type="Proteomes" id="UP000320580">
    <property type="component" value="Chromosome"/>
</dbReference>
<protein>
    <recommendedName>
        <fullName evidence="4">HEAT repeat domain-containing protein</fullName>
    </recommendedName>
</protein>
<evidence type="ECO:0000313" key="2">
    <source>
        <dbReference type="EMBL" id="QDY79717.1"/>
    </source>
</evidence>
<sequence length="814" mass="82179">MLEVMELDRLFVDLDSVRWADVEHAYGGAEDVPELLRALAGGADRASEALDELWGTIVHQETVFGATAAAVPFLARLAAAGVRPAELLVLLGAVAVGTEEPGAGAGESGACRAAVAAQLPLILPLTGAADPRVRRAAVRAAGCAGDPGARSTLTGRRAEEKDAGVRAELLAALARLDPAGAARTAAGALADGEPAEARLVALMICAESGAPWTAEHREALLSLLPAGPLVPGGFDPARDEPLRYVVDTLLARDTDSGREAAYALIEAALALPVPEARAEALWAAEYACLVSRGAPARLAPAVIPLLSDTSFGRKETLLPVLELLGGHAEAAAPALAALVADDGESADRALEVLARLDPGQAARLLARRLRARSPLSGGATAALAGAGRWPSGSLPYDPELLNVLRIELDALAEAADPGADAPERFTALLAAWGPRAAAALPELTVLCERSPALFAAALSAVCPPGRRAETADLLRPAAVAGPILDRFAAADALYTLTGETGPLVGALAEGLDRGPAAGKESGAPGRVPDRAAGGPAGRVVDGPADRPVAGLVGRPSGGPIGVRTAGVAAGGPVGRGPAGEPVPELPPAVVLAKAAALGRAALPLVPRIRGFLGAAVAPRSPAAAADRVRAAVTLWRLTGDPAESLTALAGALAAAAEDPVRRPAPVRDWARAVAELGPAARPLVPDLTALLDRPEQVPAAVLALAAVGAAPAGAAALVLDRAERDTDPVSCLDALEALGPDALTPDEADRLETLAARDRRVRLPGPSAGSRVTADEQLRIRARALLAGRTAPAPARAAGVLSPPRPGSSRGRGR</sequence>
<reference evidence="2 3" key="1">
    <citation type="submission" date="2019-07" db="EMBL/GenBank/DDBJ databases">
        <authorList>
            <person name="Zhu P."/>
        </authorList>
    </citation>
    <scope>NUCLEOTIDE SEQUENCE [LARGE SCALE GENOMIC DNA]</scope>
    <source>
        <strain evidence="2 3">SSL-25</strain>
    </source>
</reference>
<name>A0A5B8JDV5_9ACTN</name>
<dbReference type="AlphaFoldDB" id="A0A5B8JDV5"/>
<dbReference type="KEGG" id="sqz:FQU76_27845"/>
<dbReference type="InterPro" id="IPR011989">
    <property type="entry name" value="ARM-like"/>
</dbReference>
<feature type="compositionally biased region" description="Low complexity" evidence="1">
    <location>
        <begin position="790"/>
        <end position="799"/>
    </location>
</feature>
<evidence type="ECO:0000313" key="3">
    <source>
        <dbReference type="Proteomes" id="UP000320580"/>
    </source>
</evidence>
<keyword evidence="3" id="KW-1185">Reference proteome</keyword>
<evidence type="ECO:0008006" key="4">
    <source>
        <dbReference type="Google" id="ProtNLM"/>
    </source>
</evidence>